<feature type="compositionally biased region" description="Basic and acidic residues" evidence="9">
    <location>
        <begin position="326"/>
        <end position="341"/>
    </location>
</feature>
<sequence length="360" mass="41983">MSEDQYKQIKLHLGMEDDNEDLPNHIPSSFPKQHLNKIYNGDTMNMLLDIPDNSVDLVVTSPPYNINKFKNDRRPLEEYLKWQTEIIEQCHRVLKPSGSIFWQVGTYVNDSGAHIPLDIRFFPIFESLGMFPRNRIVWVRPHGLHANKKFAGRHETILWFTKTPEYKFFLDPIRVPQKYANKKHYKGDKKGELSGDPLGKNPGDVWAFRNVRHNHEEDTIHPTQYPEDMIERIVLSTTEPNDIVLDPFIGMGTTASVAKNLNRYFCGAEIEKEYVDIAYQILSGEPDENNNFPNLKTLRQYCEKNGIIDPSQYTFTRQRKGSKPSLDSKAHPEEHHKKEIVERIEFEAENSVYKKVQNEQ</sequence>
<comment type="catalytic activity">
    <reaction evidence="7">
        <text>a 2'-deoxycytidine in DNA + S-adenosyl-L-methionine = an N(4)-methyl-2'-deoxycytidine in DNA + S-adenosyl-L-homocysteine + H(+)</text>
        <dbReference type="Rhea" id="RHEA:16857"/>
        <dbReference type="Rhea" id="RHEA-COMP:11369"/>
        <dbReference type="Rhea" id="RHEA-COMP:13674"/>
        <dbReference type="ChEBI" id="CHEBI:15378"/>
        <dbReference type="ChEBI" id="CHEBI:57856"/>
        <dbReference type="ChEBI" id="CHEBI:59789"/>
        <dbReference type="ChEBI" id="CHEBI:85452"/>
        <dbReference type="ChEBI" id="CHEBI:137933"/>
        <dbReference type="EC" id="2.1.1.113"/>
    </reaction>
</comment>
<keyword evidence="3" id="KW-0808">Transferase</keyword>
<gene>
    <name evidence="11" type="ordered locus">BATR1942_18085</name>
</gene>
<evidence type="ECO:0000256" key="5">
    <source>
        <dbReference type="ARBA" id="ARBA00022747"/>
    </source>
</evidence>
<keyword evidence="6" id="KW-0238">DNA-binding</keyword>
<evidence type="ECO:0000313" key="12">
    <source>
        <dbReference type="Proteomes" id="UP000006867"/>
    </source>
</evidence>
<dbReference type="RefSeq" id="WP_003326161.1">
    <property type="nucleotide sequence ID" value="NC_014639.1"/>
</dbReference>
<dbReference type="Pfam" id="PF01555">
    <property type="entry name" value="N6_N4_Mtase"/>
    <property type="match status" value="1"/>
</dbReference>
<reference evidence="11 12" key="1">
    <citation type="journal article" date="2011" name="Front. Microbiol.">
        <title>Genomic signatures of strain selection and enhancement in Bacillus atrophaeus var. globigii, a historical biowarfare simulant.</title>
        <authorList>
            <person name="Gibbons H.S."/>
            <person name="Broomall S.M."/>
            <person name="McNew L.A."/>
            <person name="Daligault H."/>
            <person name="Chapman C."/>
            <person name="Bruce D."/>
            <person name="Karavis M."/>
            <person name="Krepps M."/>
            <person name="McGregor P.A."/>
            <person name="Hong C."/>
            <person name="Park K.H."/>
            <person name="Akmal A."/>
            <person name="Feldman A."/>
            <person name="Lin J.S."/>
            <person name="Chang W.E."/>
            <person name="Higgs B.W."/>
            <person name="Demirev P."/>
            <person name="Lindquist J."/>
            <person name="Liem A."/>
            <person name="Fochler E."/>
            <person name="Read T.D."/>
            <person name="Tapia R."/>
            <person name="Johnson S."/>
            <person name="Bishop-Lilly K.A."/>
            <person name="Detter C."/>
            <person name="Han C."/>
            <person name="Sozhamannan S."/>
            <person name="Rosenzweig C.N."/>
            <person name="Skowronski E.W."/>
        </authorList>
    </citation>
    <scope>NUCLEOTIDE SEQUENCE [LARGE SCALE GENOMIC DNA]</scope>
    <source>
        <strain evidence="11 12">1942</strain>
    </source>
</reference>
<dbReference type="GO" id="GO:0008168">
    <property type="term" value="F:methyltransferase activity"/>
    <property type="evidence" value="ECO:0007669"/>
    <property type="project" value="UniProtKB-KW"/>
</dbReference>
<evidence type="ECO:0000256" key="1">
    <source>
        <dbReference type="ARBA" id="ARBA00010203"/>
    </source>
</evidence>
<dbReference type="InterPro" id="IPR001091">
    <property type="entry name" value="RM_Methyltransferase"/>
</dbReference>
<evidence type="ECO:0000256" key="2">
    <source>
        <dbReference type="ARBA" id="ARBA00022603"/>
    </source>
</evidence>
<dbReference type="Gene3D" id="3.40.50.150">
    <property type="entry name" value="Vaccinia Virus protein VP39"/>
    <property type="match status" value="1"/>
</dbReference>
<protein>
    <recommendedName>
        <fullName evidence="8">Methyltransferase</fullName>
        <ecNumber evidence="8">2.1.1.-</ecNumber>
    </recommendedName>
</protein>
<comment type="similarity">
    <text evidence="1">Belongs to the N(4)/N(6)-methyltransferase family. N(4) subfamily.</text>
</comment>
<keyword evidence="2 11" id="KW-0489">Methyltransferase</keyword>
<keyword evidence="12" id="KW-1185">Reference proteome</keyword>
<accession>A0ABM5M325</accession>
<keyword evidence="4" id="KW-0949">S-adenosyl-L-methionine</keyword>
<dbReference type="EC" id="2.1.1.-" evidence="8"/>
<dbReference type="InterPro" id="IPR017985">
    <property type="entry name" value="MeTrfase_CN4_CS"/>
</dbReference>
<dbReference type="PRINTS" id="PR00508">
    <property type="entry name" value="S21N4MTFRASE"/>
</dbReference>
<dbReference type="SUPFAM" id="SSF53335">
    <property type="entry name" value="S-adenosyl-L-methionine-dependent methyltransferases"/>
    <property type="match status" value="1"/>
</dbReference>
<proteinExistence type="inferred from homology"/>
<evidence type="ECO:0000313" key="11">
    <source>
        <dbReference type="EMBL" id="ADP34534.1"/>
    </source>
</evidence>
<feature type="domain" description="DNA methylase N-4/N-6" evidence="10">
    <location>
        <begin position="55"/>
        <end position="279"/>
    </location>
</feature>
<evidence type="ECO:0000256" key="8">
    <source>
        <dbReference type="RuleBase" id="RU362026"/>
    </source>
</evidence>
<name>A0ABM5M325_BACA1</name>
<dbReference type="PANTHER" id="PTHR13370">
    <property type="entry name" value="RNA METHYLASE-RELATED"/>
    <property type="match status" value="1"/>
</dbReference>
<dbReference type="PANTHER" id="PTHR13370:SF3">
    <property type="entry name" value="TRNA (GUANINE(10)-N2)-METHYLTRANSFERASE HOMOLOG"/>
    <property type="match status" value="1"/>
</dbReference>
<dbReference type="EMBL" id="CP002207">
    <property type="protein sequence ID" value="ADP34534.1"/>
    <property type="molecule type" value="Genomic_DNA"/>
</dbReference>
<dbReference type="Proteomes" id="UP000006867">
    <property type="component" value="Chromosome"/>
</dbReference>
<evidence type="ECO:0000256" key="7">
    <source>
        <dbReference type="ARBA" id="ARBA00049120"/>
    </source>
</evidence>
<evidence type="ECO:0000256" key="6">
    <source>
        <dbReference type="ARBA" id="ARBA00023125"/>
    </source>
</evidence>
<organism evidence="11 12">
    <name type="scientific">Bacillus atrophaeus (strain 1942)</name>
    <dbReference type="NCBI Taxonomy" id="720555"/>
    <lineage>
        <taxon>Bacteria</taxon>
        <taxon>Bacillati</taxon>
        <taxon>Bacillota</taxon>
        <taxon>Bacilli</taxon>
        <taxon>Bacillales</taxon>
        <taxon>Bacillaceae</taxon>
        <taxon>Bacillus</taxon>
    </lineage>
</organism>
<dbReference type="InterPro" id="IPR029063">
    <property type="entry name" value="SAM-dependent_MTases_sf"/>
</dbReference>
<evidence type="ECO:0000256" key="3">
    <source>
        <dbReference type="ARBA" id="ARBA00022679"/>
    </source>
</evidence>
<feature type="region of interest" description="Disordered" evidence="9">
    <location>
        <begin position="316"/>
        <end position="341"/>
    </location>
</feature>
<dbReference type="GO" id="GO:0032259">
    <property type="term" value="P:methylation"/>
    <property type="evidence" value="ECO:0007669"/>
    <property type="project" value="UniProtKB-KW"/>
</dbReference>
<dbReference type="PROSITE" id="PS00093">
    <property type="entry name" value="N4_MTASE"/>
    <property type="match status" value="1"/>
</dbReference>
<evidence type="ECO:0000259" key="10">
    <source>
        <dbReference type="Pfam" id="PF01555"/>
    </source>
</evidence>
<evidence type="ECO:0000256" key="4">
    <source>
        <dbReference type="ARBA" id="ARBA00022691"/>
    </source>
</evidence>
<evidence type="ECO:0000256" key="9">
    <source>
        <dbReference type="SAM" id="MobiDB-lite"/>
    </source>
</evidence>
<keyword evidence="5" id="KW-0680">Restriction system</keyword>
<dbReference type="InterPro" id="IPR002941">
    <property type="entry name" value="DNA_methylase_N4/N6"/>
</dbReference>